<proteinExistence type="inferred from homology"/>
<reference evidence="7" key="1">
    <citation type="submission" date="2012-03" db="EMBL/GenBank/DDBJ databases">
        <title>Complete genome of Caldisphaera lagunensis DSM 15908.</title>
        <authorList>
            <person name="Lucas S."/>
            <person name="Copeland A."/>
            <person name="Lapidus A."/>
            <person name="Glavina del Rio T."/>
            <person name="Dalin E."/>
            <person name="Tice H."/>
            <person name="Bruce D."/>
            <person name="Goodwin L."/>
            <person name="Pitluck S."/>
            <person name="Peters L."/>
            <person name="Mikhailova N."/>
            <person name="Teshima H."/>
            <person name="Kyrpides N."/>
            <person name="Mavromatis K."/>
            <person name="Ivanova N."/>
            <person name="Brettin T."/>
            <person name="Detter J.C."/>
            <person name="Han C."/>
            <person name="Larimer F."/>
            <person name="Land M."/>
            <person name="Hauser L."/>
            <person name="Markowitz V."/>
            <person name="Cheng J.-F."/>
            <person name="Hugenholtz P."/>
            <person name="Woyke T."/>
            <person name="Wu D."/>
            <person name="Spring S."/>
            <person name="Schroeder M."/>
            <person name="Brambilla E."/>
            <person name="Klenk H.-P."/>
            <person name="Eisen J.A."/>
        </authorList>
    </citation>
    <scope>NUCLEOTIDE SEQUENCE [LARGE SCALE GENOMIC DNA]</scope>
    <source>
        <strain evidence="7">DSM 15908 / JCM 11604 / IC-154</strain>
    </source>
</reference>
<evidence type="ECO:0000256" key="3">
    <source>
        <dbReference type="ARBA" id="ARBA00023125"/>
    </source>
</evidence>
<keyword evidence="3" id="KW-0238">DNA-binding</keyword>
<dbReference type="AlphaFoldDB" id="L0ABP5"/>
<organism evidence="6 7">
    <name type="scientific">Caldisphaera lagunensis (strain DSM 15908 / JCM 11604 / ANMR 0165 / IC-154)</name>
    <dbReference type="NCBI Taxonomy" id="1056495"/>
    <lineage>
        <taxon>Archaea</taxon>
        <taxon>Thermoproteota</taxon>
        <taxon>Thermoprotei</taxon>
        <taxon>Acidilobales</taxon>
        <taxon>Caldisphaeraceae</taxon>
        <taxon>Caldisphaera</taxon>
    </lineage>
</organism>
<dbReference type="PANTHER" id="PTHR33238:SF7">
    <property type="entry name" value="IRON-DEPENDENT TRANSCRIPTIONAL REGULATOR"/>
    <property type="match status" value="1"/>
</dbReference>
<dbReference type="InterPro" id="IPR050536">
    <property type="entry name" value="DtxR_MntR_Metal-Reg"/>
</dbReference>
<dbReference type="GO" id="GO:0046914">
    <property type="term" value="F:transition metal ion binding"/>
    <property type="evidence" value="ECO:0007669"/>
    <property type="project" value="InterPro"/>
</dbReference>
<keyword evidence="7" id="KW-1185">Reference proteome</keyword>
<dbReference type="Pfam" id="PF01325">
    <property type="entry name" value="Fe_dep_repress"/>
    <property type="match status" value="1"/>
</dbReference>
<dbReference type="Gene3D" id="1.10.60.10">
    <property type="entry name" value="Iron dependent repressor, metal binding and dimerisation domain"/>
    <property type="match status" value="1"/>
</dbReference>
<dbReference type="Pfam" id="PF02742">
    <property type="entry name" value="Fe_dep_repr_C"/>
    <property type="match status" value="1"/>
</dbReference>
<dbReference type="PROSITE" id="PS50944">
    <property type="entry name" value="HTH_DTXR"/>
    <property type="match status" value="1"/>
</dbReference>
<evidence type="ECO:0000313" key="6">
    <source>
        <dbReference type="EMBL" id="AFZ70547.1"/>
    </source>
</evidence>
<dbReference type="eggNOG" id="arCOG02100">
    <property type="taxonomic scope" value="Archaea"/>
</dbReference>
<dbReference type="GeneID" id="14212066"/>
<feature type="domain" description="HTH dtxR-type" evidence="5">
    <location>
        <begin position="10"/>
        <end position="71"/>
    </location>
</feature>
<dbReference type="InParanoid" id="L0ABP5"/>
<dbReference type="InterPro" id="IPR022689">
    <property type="entry name" value="Iron_dep_repressor"/>
</dbReference>
<comment type="similarity">
    <text evidence="1">Belongs to the DtxR/MntR family.</text>
</comment>
<accession>L0ABP5</accession>
<dbReference type="GO" id="GO:0003700">
    <property type="term" value="F:DNA-binding transcription factor activity"/>
    <property type="evidence" value="ECO:0007669"/>
    <property type="project" value="InterPro"/>
</dbReference>
<dbReference type="SMART" id="SM00529">
    <property type="entry name" value="HTH_DTXR"/>
    <property type="match status" value="1"/>
</dbReference>
<dbReference type="Proteomes" id="UP000010469">
    <property type="component" value="Chromosome"/>
</dbReference>
<dbReference type="Gene3D" id="1.10.10.10">
    <property type="entry name" value="Winged helix-like DNA-binding domain superfamily/Winged helix DNA-binding domain"/>
    <property type="match status" value="1"/>
</dbReference>
<dbReference type="InterPro" id="IPR001367">
    <property type="entry name" value="Fe_dep_repressor"/>
</dbReference>
<keyword evidence="2" id="KW-0805">Transcription regulation</keyword>
<dbReference type="InterPro" id="IPR022687">
    <property type="entry name" value="HTH_DTXR"/>
</dbReference>
<evidence type="ECO:0000313" key="7">
    <source>
        <dbReference type="Proteomes" id="UP000010469"/>
    </source>
</evidence>
<gene>
    <name evidence="6" type="ordered locus">Calag_0806</name>
</gene>
<dbReference type="KEGG" id="clg:Calag_0806"/>
<evidence type="ECO:0000256" key="4">
    <source>
        <dbReference type="ARBA" id="ARBA00023163"/>
    </source>
</evidence>
<dbReference type="EMBL" id="CP003378">
    <property type="protein sequence ID" value="AFZ70547.1"/>
    <property type="molecule type" value="Genomic_DNA"/>
</dbReference>
<dbReference type="RefSeq" id="WP_015232444.1">
    <property type="nucleotide sequence ID" value="NC_019791.1"/>
</dbReference>
<protein>
    <submittedName>
        <fullName evidence="6">Mn-dependent transcriptional regulator</fullName>
    </submittedName>
</protein>
<dbReference type="GO" id="GO:0046983">
    <property type="term" value="F:protein dimerization activity"/>
    <property type="evidence" value="ECO:0007669"/>
    <property type="project" value="InterPro"/>
</dbReference>
<name>L0ABP5_CALLD</name>
<dbReference type="OrthoDB" id="24735at2157"/>
<evidence type="ECO:0000256" key="2">
    <source>
        <dbReference type="ARBA" id="ARBA00023015"/>
    </source>
</evidence>
<dbReference type="GO" id="GO:0003677">
    <property type="term" value="F:DNA binding"/>
    <property type="evidence" value="ECO:0007669"/>
    <property type="project" value="UniProtKB-KW"/>
</dbReference>
<evidence type="ECO:0000256" key="1">
    <source>
        <dbReference type="ARBA" id="ARBA00007871"/>
    </source>
</evidence>
<dbReference type="InterPro" id="IPR036421">
    <property type="entry name" value="Fe_dep_repressor_sf"/>
</dbReference>
<sequence>MSVHIKRRGISISLEEYLTTILKEGGNNNWIRFGNIAKSLGTTQASVTEAMQKLAKDGYIYYFPYKGVRLTNKGNELASSIVEKENEIKNLLIRIGVDEKESEDIACILEHKISDNAVKKLKEFVNKCVSDKNF</sequence>
<dbReference type="SUPFAM" id="SSF46785">
    <property type="entry name" value="Winged helix' DNA-binding domain"/>
    <property type="match status" value="1"/>
</dbReference>
<dbReference type="STRING" id="1056495.Calag_0806"/>
<dbReference type="InterPro" id="IPR036388">
    <property type="entry name" value="WH-like_DNA-bd_sf"/>
</dbReference>
<dbReference type="InterPro" id="IPR036390">
    <property type="entry name" value="WH_DNA-bd_sf"/>
</dbReference>
<keyword evidence="4" id="KW-0804">Transcription</keyword>
<evidence type="ECO:0000259" key="5">
    <source>
        <dbReference type="PROSITE" id="PS50944"/>
    </source>
</evidence>
<dbReference type="HOGENOM" id="CLU_069532_4_1_2"/>
<dbReference type="PANTHER" id="PTHR33238">
    <property type="entry name" value="IRON (METAL) DEPENDENT REPRESSOR, DTXR FAMILY"/>
    <property type="match status" value="1"/>
</dbReference>